<dbReference type="InterPro" id="IPR000515">
    <property type="entry name" value="MetI-like"/>
</dbReference>
<proteinExistence type="inferred from homology"/>
<dbReference type="Gene3D" id="1.10.3720.10">
    <property type="entry name" value="MetI-like"/>
    <property type="match status" value="1"/>
</dbReference>
<evidence type="ECO:0000256" key="7">
    <source>
        <dbReference type="ARBA" id="ARBA00022989"/>
    </source>
</evidence>
<feature type="transmembrane region" description="Helical" evidence="9">
    <location>
        <begin position="129"/>
        <end position="149"/>
    </location>
</feature>
<evidence type="ECO:0000256" key="4">
    <source>
        <dbReference type="ARBA" id="ARBA00022475"/>
    </source>
</evidence>
<dbReference type="InterPro" id="IPR035906">
    <property type="entry name" value="MetI-like_sf"/>
</dbReference>
<evidence type="ECO:0000256" key="1">
    <source>
        <dbReference type="ARBA" id="ARBA00004651"/>
    </source>
</evidence>
<feature type="transmembrane region" description="Helical" evidence="9">
    <location>
        <begin position="155"/>
        <end position="175"/>
    </location>
</feature>
<dbReference type="PANTHER" id="PTHR30614:SF20">
    <property type="entry name" value="GLUTAMINE TRANSPORT SYSTEM PERMEASE PROTEIN GLNP"/>
    <property type="match status" value="1"/>
</dbReference>
<keyword evidence="3 9" id="KW-0813">Transport</keyword>
<keyword evidence="8 9" id="KW-0472">Membrane</keyword>
<dbReference type="EMBL" id="JAVREJ010000019">
    <property type="protein sequence ID" value="MDT0352526.1"/>
    <property type="molecule type" value="Genomic_DNA"/>
</dbReference>
<evidence type="ECO:0000256" key="9">
    <source>
        <dbReference type="RuleBase" id="RU363032"/>
    </source>
</evidence>
<feature type="transmembrane region" description="Helical" evidence="9">
    <location>
        <begin position="37"/>
        <end position="60"/>
    </location>
</feature>
<keyword evidence="5 9" id="KW-0812">Transmembrane</keyword>
<evidence type="ECO:0000313" key="12">
    <source>
        <dbReference type="Proteomes" id="UP001183202"/>
    </source>
</evidence>
<dbReference type="SUPFAM" id="SSF161098">
    <property type="entry name" value="MetI-like"/>
    <property type="match status" value="1"/>
</dbReference>
<accession>A0ABU2NEZ5</accession>
<dbReference type="PANTHER" id="PTHR30614">
    <property type="entry name" value="MEMBRANE COMPONENT OF AMINO ACID ABC TRANSPORTER"/>
    <property type="match status" value="1"/>
</dbReference>
<dbReference type="Proteomes" id="UP001183202">
    <property type="component" value="Unassembled WGS sequence"/>
</dbReference>
<keyword evidence="7 9" id="KW-1133">Transmembrane helix</keyword>
<feature type="transmembrane region" description="Helical" evidence="9">
    <location>
        <begin position="84"/>
        <end position="108"/>
    </location>
</feature>
<keyword evidence="6" id="KW-0029">Amino-acid transport</keyword>
<reference evidence="12" key="1">
    <citation type="submission" date="2023-07" db="EMBL/GenBank/DDBJ databases">
        <title>30 novel species of actinomycetes from the DSMZ collection.</title>
        <authorList>
            <person name="Nouioui I."/>
        </authorList>
    </citation>
    <scope>NUCLEOTIDE SEQUENCE [LARGE SCALE GENOMIC DNA]</scope>
    <source>
        <strain evidence="12">DSM 45834</strain>
    </source>
</reference>
<evidence type="ECO:0000256" key="5">
    <source>
        <dbReference type="ARBA" id="ARBA00022692"/>
    </source>
</evidence>
<name>A0ABU2NEZ5_9PSEU</name>
<sequence length="291" mass="31181">MADVGGQRPRADVIPELSPLAQERLAYRRSRARRSTLVALVSTVVFAAAVVVGVTSTPGWPRVQVTFLNPAIAWSSLPLILEGLWLNVRVLVVTEIGVLALGLLIAVLRTLRGPVFFPLRALATGYVDLFRGVPLLIALYLIGFGVPALRLQGVPTSTAVLGTITLILIYSAYVAEVFRAGIESIHPSQRAAARSLGLNHRQSMRLVILPQAVRRVLPPLLNDFVALQKDVGLISVLGAVDAIRAAQIVSARTFNFTPYVVAAVLFILLAVPTGRIADAVAARAARRQGLV</sequence>
<dbReference type="CDD" id="cd06261">
    <property type="entry name" value="TM_PBP2"/>
    <property type="match status" value="1"/>
</dbReference>
<evidence type="ECO:0000256" key="2">
    <source>
        <dbReference type="ARBA" id="ARBA00010072"/>
    </source>
</evidence>
<evidence type="ECO:0000256" key="8">
    <source>
        <dbReference type="ARBA" id="ARBA00023136"/>
    </source>
</evidence>
<dbReference type="InterPro" id="IPR010065">
    <property type="entry name" value="AA_ABC_transptr_permease_3TM"/>
</dbReference>
<dbReference type="RefSeq" id="WP_311559034.1">
    <property type="nucleotide sequence ID" value="NZ_JAVREJ010000019.1"/>
</dbReference>
<feature type="domain" description="ABC transmembrane type-1" evidence="10">
    <location>
        <begin position="84"/>
        <end position="277"/>
    </location>
</feature>
<feature type="transmembrane region" description="Helical" evidence="9">
    <location>
        <begin position="256"/>
        <end position="277"/>
    </location>
</feature>
<keyword evidence="12" id="KW-1185">Reference proteome</keyword>
<comment type="caution">
    <text evidence="11">The sequence shown here is derived from an EMBL/GenBank/DDBJ whole genome shotgun (WGS) entry which is preliminary data.</text>
</comment>
<evidence type="ECO:0000259" key="10">
    <source>
        <dbReference type="PROSITE" id="PS50928"/>
    </source>
</evidence>
<dbReference type="InterPro" id="IPR043429">
    <property type="entry name" value="ArtM/GltK/GlnP/TcyL/YhdX-like"/>
</dbReference>
<protein>
    <submittedName>
        <fullName evidence="11">Amino acid ABC transporter permease</fullName>
    </submittedName>
</protein>
<comment type="similarity">
    <text evidence="2">Belongs to the binding-protein-dependent transport system permease family. HisMQ subfamily.</text>
</comment>
<evidence type="ECO:0000256" key="3">
    <source>
        <dbReference type="ARBA" id="ARBA00022448"/>
    </source>
</evidence>
<evidence type="ECO:0000313" key="11">
    <source>
        <dbReference type="EMBL" id="MDT0352526.1"/>
    </source>
</evidence>
<comment type="subcellular location">
    <subcellularLocation>
        <location evidence="1 9">Cell membrane</location>
        <topology evidence="1 9">Multi-pass membrane protein</topology>
    </subcellularLocation>
</comment>
<dbReference type="PROSITE" id="PS50928">
    <property type="entry name" value="ABC_TM1"/>
    <property type="match status" value="1"/>
</dbReference>
<organism evidence="11 12">
    <name type="scientific">Pseudonocardia charpentierae</name>
    <dbReference type="NCBI Taxonomy" id="3075545"/>
    <lineage>
        <taxon>Bacteria</taxon>
        <taxon>Bacillati</taxon>
        <taxon>Actinomycetota</taxon>
        <taxon>Actinomycetes</taxon>
        <taxon>Pseudonocardiales</taxon>
        <taxon>Pseudonocardiaceae</taxon>
        <taxon>Pseudonocardia</taxon>
    </lineage>
</organism>
<keyword evidence="4" id="KW-1003">Cell membrane</keyword>
<gene>
    <name evidence="11" type="ORF">RM445_23650</name>
</gene>
<evidence type="ECO:0000256" key="6">
    <source>
        <dbReference type="ARBA" id="ARBA00022970"/>
    </source>
</evidence>
<dbReference type="NCBIfam" id="TIGR01726">
    <property type="entry name" value="HEQRo_perm_3TM"/>
    <property type="match status" value="1"/>
</dbReference>
<dbReference type="Pfam" id="PF00528">
    <property type="entry name" value="BPD_transp_1"/>
    <property type="match status" value="1"/>
</dbReference>